<keyword evidence="2" id="KW-1185">Reference proteome</keyword>
<sequence length="163" mass="18936">MGNNKRLMNQDDKKVLSMPQSTLKAIRDLLYQGKGSIIPQYRNGFAFDSLMAARFTDTHEGAPDVLDVVAFKDSEEKRYLIEMHLGSKEISIDVERRIMDENTYLVMAIKGTFDSSKLEFLTWVDRLENPLVVQPIYDRHMLAEPVLLHSERKSVIFQRCIRR</sequence>
<dbReference type="Proteomes" id="UP001165962">
    <property type="component" value="Unassembled WGS sequence"/>
</dbReference>
<gene>
    <name evidence="1" type="ORF">G9U52_31755</name>
</gene>
<name>A0ABX0JD05_9BACL</name>
<accession>A0ABX0JD05</accession>
<evidence type="ECO:0000313" key="2">
    <source>
        <dbReference type="Proteomes" id="UP001165962"/>
    </source>
</evidence>
<dbReference type="EMBL" id="JAAOIW010000018">
    <property type="protein sequence ID" value="NHN34372.1"/>
    <property type="molecule type" value="Genomic_DNA"/>
</dbReference>
<protein>
    <submittedName>
        <fullName evidence="1">Uncharacterized protein</fullName>
    </submittedName>
</protein>
<dbReference type="RefSeq" id="WP_166155246.1">
    <property type="nucleotide sequence ID" value="NZ_JAAOIW010000018.1"/>
</dbReference>
<organism evidence="1 2">
    <name type="scientific">Paenibacillus agricola</name>
    <dbReference type="NCBI Taxonomy" id="2716264"/>
    <lineage>
        <taxon>Bacteria</taxon>
        <taxon>Bacillati</taxon>
        <taxon>Bacillota</taxon>
        <taxon>Bacilli</taxon>
        <taxon>Bacillales</taxon>
        <taxon>Paenibacillaceae</taxon>
        <taxon>Paenibacillus</taxon>
    </lineage>
</organism>
<evidence type="ECO:0000313" key="1">
    <source>
        <dbReference type="EMBL" id="NHN34372.1"/>
    </source>
</evidence>
<comment type="caution">
    <text evidence="1">The sequence shown here is derived from an EMBL/GenBank/DDBJ whole genome shotgun (WGS) entry which is preliminary data.</text>
</comment>
<reference evidence="1" key="1">
    <citation type="submission" date="2020-03" db="EMBL/GenBank/DDBJ databases">
        <title>Draft sequencing of Paenibacilllus sp. S3N08.</title>
        <authorList>
            <person name="Kim D.-U."/>
        </authorList>
    </citation>
    <scope>NUCLEOTIDE SEQUENCE</scope>
    <source>
        <strain evidence="1">S3N08</strain>
    </source>
</reference>
<proteinExistence type="predicted"/>